<dbReference type="AlphaFoldDB" id="A0A838ZL51"/>
<dbReference type="RefSeq" id="WP_182042730.1">
    <property type="nucleotide sequence ID" value="NZ_JACDZE010000001.1"/>
</dbReference>
<feature type="transmembrane region" description="Helical" evidence="6">
    <location>
        <begin position="56"/>
        <end position="77"/>
    </location>
</feature>
<feature type="domain" description="RDD" evidence="7">
    <location>
        <begin position="17"/>
        <end position="121"/>
    </location>
</feature>
<comment type="caution">
    <text evidence="8">The sequence shown here is derived from an EMBL/GenBank/DDBJ whole genome shotgun (WGS) entry which is preliminary data.</text>
</comment>
<dbReference type="PANTHER" id="PTHR36115">
    <property type="entry name" value="PROLINE-RICH ANTIGEN HOMOLOG-RELATED"/>
    <property type="match status" value="1"/>
</dbReference>
<comment type="subcellular location">
    <subcellularLocation>
        <location evidence="1">Cell membrane</location>
        <topology evidence="1">Multi-pass membrane protein</topology>
    </subcellularLocation>
</comment>
<dbReference type="Pfam" id="PF06271">
    <property type="entry name" value="RDD"/>
    <property type="match status" value="1"/>
</dbReference>
<organism evidence="8 9">
    <name type="scientific">Moheibacter lacus</name>
    <dbReference type="NCBI Taxonomy" id="2745851"/>
    <lineage>
        <taxon>Bacteria</taxon>
        <taxon>Pseudomonadati</taxon>
        <taxon>Bacteroidota</taxon>
        <taxon>Flavobacteriia</taxon>
        <taxon>Flavobacteriales</taxon>
        <taxon>Weeksellaceae</taxon>
        <taxon>Moheibacter</taxon>
    </lineage>
</organism>
<evidence type="ECO:0000256" key="1">
    <source>
        <dbReference type="ARBA" id="ARBA00004651"/>
    </source>
</evidence>
<evidence type="ECO:0000256" key="4">
    <source>
        <dbReference type="ARBA" id="ARBA00022989"/>
    </source>
</evidence>
<dbReference type="EMBL" id="JACDZE010000001">
    <property type="protein sequence ID" value="MBA5629164.1"/>
    <property type="molecule type" value="Genomic_DNA"/>
</dbReference>
<evidence type="ECO:0000256" key="2">
    <source>
        <dbReference type="ARBA" id="ARBA00022475"/>
    </source>
</evidence>
<reference evidence="8 9" key="1">
    <citation type="submission" date="2020-07" db="EMBL/GenBank/DDBJ databases">
        <title>Moheibacter lacus sp. nov., a member of the family Flavobacteriaceae isolated from freshwater lake sediment.</title>
        <authorList>
            <person name="Liu Y."/>
        </authorList>
    </citation>
    <scope>NUCLEOTIDE SEQUENCE [LARGE SCALE GENOMIC DNA]</scope>
    <source>
        <strain evidence="8 9">BDHS18</strain>
    </source>
</reference>
<evidence type="ECO:0000256" key="3">
    <source>
        <dbReference type="ARBA" id="ARBA00022692"/>
    </source>
</evidence>
<evidence type="ECO:0000256" key="5">
    <source>
        <dbReference type="ARBA" id="ARBA00023136"/>
    </source>
</evidence>
<dbReference type="InterPro" id="IPR010432">
    <property type="entry name" value="RDD"/>
</dbReference>
<protein>
    <submittedName>
        <fullName evidence="8">RDD family protein</fullName>
    </submittedName>
</protein>
<evidence type="ECO:0000259" key="7">
    <source>
        <dbReference type="Pfam" id="PF06271"/>
    </source>
</evidence>
<accession>A0A838ZL51</accession>
<keyword evidence="3 6" id="KW-0812">Transmembrane</keyword>
<gene>
    <name evidence="8" type="ORF">HU137_05190</name>
</gene>
<dbReference type="GO" id="GO:0005886">
    <property type="term" value="C:plasma membrane"/>
    <property type="evidence" value="ECO:0007669"/>
    <property type="project" value="UniProtKB-SubCell"/>
</dbReference>
<keyword evidence="2" id="KW-1003">Cell membrane</keyword>
<proteinExistence type="predicted"/>
<name>A0A838ZL51_9FLAO</name>
<keyword evidence="4 6" id="KW-1133">Transmembrane helix</keyword>
<evidence type="ECO:0000313" key="9">
    <source>
        <dbReference type="Proteomes" id="UP000552241"/>
    </source>
</evidence>
<dbReference type="PANTHER" id="PTHR36115:SF4">
    <property type="entry name" value="MEMBRANE PROTEIN"/>
    <property type="match status" value="1"/>
</dbReference>
<keyword evidence="5 6" id="KW-0472">Membrane</keyword>
<dbReference type="Proteomes" id="UP000552241">
    <property type="component" value="Unassembled WGS sequence"/>
</dbReference>
<keyword evidence="9" id="KW-1185">Reference proteome</keyword>
<feature type="transmembrane region" description="Helical" evidence="6">
    <location>
        <begin position="21"/>
        <end position="44"/>
    </location>
</feature>
<dbReference type="InterPro" id="IPR051791">
    <property type="entry name" value="Pra-immunoreactive"/>
</dbReference>
<evidence type="ECO:0000256" key="6">
    <source>
        <dbReference type="SAM" id="Phobius"/>
    </source>
</evidence>
<evidence type="ECO:0000313" key="8">
    <source>
        <dbReference type="EMBL" id="MBA5629164.1"/>
    </source>
</evidence>
<sequence>MNSFLNPIDLSIASKALRLANYLIDVIAFLIFFIIIFIVVTLFGVDMELFFAENPFIDRILSAVMYFLFMSLQEIIFKGRSLGKFLTGTVAVNENGEPMDVQKTFIRNLCRLIPFDGFSFLGTLGWHDKVSKTRVVMKKEFEKHQLDTNSIDQIGVEPRLHD</sequence>